<evidence type="ECO:0000313" key="3">
    <source>
        <dbReference type="EMBL" id="AFM26053.1"/>
    </source>
</evidence>
<organism evidence="3 4">
    <name type="scientific">Desulfomonile tiedjei (strain ATCC 49306 / DSM 6799 / DCB-1)</name>
    <dbReference type="NCBI Taxonomy" id="706587"/>
    <lineage>
        <taxon>Bacteria</taxon>
        <taxon>Pseudomonadati</taxon>
        <taxon>Thermodesulfobacteriota</taxon>
        <taxon>Desulfomonilia</taxon>
        <taxon>Desulfomonilales</taxon>
        <taxon>Desulfomonilaceae</taxon>
        <taxon>Desulfomonile</taxon>
    </lineage>
</organism>
<dbReference type="AlphaFoldDB" id="I4C912"/>
<keyword evidence="2" id="KW-0472">Membrane</keyword>
<dbReference type="Proteomes" id="UP000006055">
    <property type="component" value="Chromosome"/>
</dbReference>
<dbReference type="STRING" id="706587.Desti_3399"/>
<protein>
    <submittedName>
        <fullName evidence="3">Uncharacterized protein</fullName>
    </submittedName>
</protein>
<feature type="transmembrane region" description="Helical" evidence="2">
    <location>
        <begin position="12"/>
        <end position="38"/>
    </location>
</feature>
<feature type="compositionally biased region" description="Polar residues" evidence="1">
    <location>
        <begin position="63"/>
        <end position="73"/>
    </location>
</feature>
<feature type="compositionally biased region" description="Basic and acidic residues" evidence="1">
    <location>
        <begin position="48"/>
        <end position="62"/>
    </location>
</feature>
<accession>I4C912</accession>
<evidence type="ECO:0000313" key="4">
    <source>
        <dbReference type="Proteomes" id="UP000006055"/>
    </source>
</evidence>
<reference evidence="4" key="1">
    <citation type="submission" date="2012-06" db="EMBL/GenBank/DDBJ databases">
        <title>Complete sequence of chromosome of Desulfomonile tiedjei DSM 6799.</title>
        <authorList>
            <person name="Lucas S."/>
            <person name="Copeland A."/>
            <person name="Lapidus A."/>
            <person name="Glavina del Rio T."/>
            <person name="Dalin E."/>
            <person name="Tice H."/>
            <person name="Bruce D."/>
            <person name="Goodwin L."/>
            <person name="Pitluck S."/>
            <person name="Peters L."/>
            <person name="Ovchinnikova G."/>
            <person name="Zeytun A."/>
            <person name="Lu M."/>
            <person name="Kyrpides N."/>
            <person name="Mavromatis K."/>
            <person name="Ivanova N."/>
            <person name="Brettin T."/>
            <person name="Detter J.C."/>
            <person name="Han C."/>
            <person name="Larimer F."/>
            <person name="Land M."/>
            <person name="Hauser L."/>
            <person name="Markowitz V."/>
            <person name="Cheng J.-F."/>
            <person name="Hugenholtz P."/>
            <person name="Woyke T."/>
            <person name="Wu D."/>
            <person name="Spring S."/>
            <person name="Schroeder M."/>
            <person name="Brambilla E."/>
            <person name="Klenk H.-P."/>
            <person name="Eisen J.A."/>
        </authorList>
    </citation>
    <scope>NUCLEOTIDE SEQUENCE [LARGE SCALE GENOMIC DNA]</scope>
    <source>
        <strain evidence="4">ATCC 49306 / DSM 6799 / DCB-1</strain>
    </source>
</reference>
<dbReference type="HOGENOM" id="CLU_2698680_0_0_7"/>
<gene>
    <name evidence="3" type="ordered locus">Desti_3399</name>
</gene>
<keyword evidence="2" id="KW-0812">Transmembrane</keyword>
<name>I4C912_DESTA</name>
<keyword evidence="4" id="KW-1185">Reference proteome</keyword>
<dbReference type="KEGG" id="dti:Desti_3399"/>
<dbReference type="EMBL" id="CP003360">
    <property type="protein sequence ID" value="AFM26053.1"/>
    <property type="molecule type" value="Genomic_DNA"/>
</dbReference>
<keyword evidence="2" id="KW-1133">Transmembrane helix</keyword>
<dbReference type="RefSeq" id="WP_014811187.1">
    <property type="nucleotide sequence ID" value="NC_018025.1"/>
</dbReference>
<proteinExistence type="predicted"/>
<sequence length="73" mass="7941">MIEALFKVISKIISVSPALGLLSAVGFILLAIAWAVVISGKSKKKEPKKVVDEPERHQDGRNTEINNARETGK</sequence>
<feature type="region of interest" description="Disordered" evidence="1">
    <location>
        <begin position="41"/>
        <end position="73"/>
    </location>
</feature>
<evidence type="ECO:0000256" key="1">
    <source>
        <dbReference type="SAM" id="MobiDB-lite"/>
    </source>
</evidence>
<evidence type="ECO:0000256" key="2">
    <source>
        <dbReference type="SAM" id="Phobius"/>
    </source>
</evidence>